<dbReference type="Proteomes" id="UP000187209">
    <property type="component" value="Unassembled WGS sequence"/>
</dbReference>
<dbReference type="InterPro" id="IPR007201">
    <property type="entry name" value="Mei2-like_Rrm_C"/>
</dbReference>
<feature type="region of interest" description="Disordered" evidence="2">
    <location>
        <begin position="115"/>
        <end position="160"/>
    </location>
</feature>
<evidence type="ECO:0000256" key="2">
    <source>
        <dbReference type="SAM" id="MobiDB-lite"/>
    </source>
</evidence>
<dbReference type="InterPro" id="IPR012677">
    <property type="entry name" value="Nucleotide-bd_a/b_plait_sf"/>
</dbReference>
<reference evidence="4 5" key="1">
    <citation type="submission" date="2016-11" db="EMBL/GenBank/DDBJ databases">
        <title>The macronuclear genome of Stentor coeruleus: a giant cell with tiny introns.</title>
        <authorList>
            <person name="Slabodnick M."/>
            <person name="Ruby J.G."/>
            <person name="Reiff S.B."/>
            <person name="Swart E.C."/>
            <person name="Gosai S."/>
            <person name="Prabakaran S."/>
            <person name="Witkowska E."/>
            <person name="Larue G.E."/>
            <person name="Fisher S."/>
            <person name="Freeman R.M."/>
            <person name="Gunawardena J."/>
            <person name="Chu W."/>
            <person name="Stover N.A."/>
            <person name="Gregory B.D."/>
            <person name="Nowacki M."/>
            <person name="Derisi J."/>
            <person name="Roy S.W."/>
            <person name="Marshall W.F."/>
            <person name="Sood P."/>
        </authorList>
    </citation>
    <scope>NUCLEOTIDE SEQUENCE [LARGE SCALE GENOMIC DNA]</scope>
    <source>
        <strain evidence="4">WM001</strain>
    </source>
</reference>
<dbReference type="OrthoDB" id="417481at2759"/>
<keyword evidence="1" id="KW-0694">RNA-binding</keyword>
<dbReference type="Gene3D" id="3.30.70.330">
    <property type="match status" value="1"/>
</dbReference>
<organism evidence="4 5">
    <name type="scientific">Stentor coeruleus</name>
    <dbReference type="NCBI Taxonomy" id="5963"/>
    <lineage>
        <taxon>Eukaryota</taxon>
        <taxon>Sar</taxon>
        <taxon>Alveolata</taxon>
        <taxon>Ciliophora</taxon>
        <taxon>Postciliodesmatophora</taxon>
        <taxon>Heterotrichea</taxon>
        <taxon>Heterotrichida</taxon>
        <taxon>Stentoridae</taxon>
        <taxon>Stentor</taxon>
    </lineage>
</organism>
<feature type="compositionally biased region" description="Basic and acidic residues" evidence="2">
    <location>
        <begin position="144"/>
        <end position="160"/>
    </location>
</feature>
<dbReference type="CDD" id="cd12531">
    <property type="entry name" value="RRM3_MEI2_like"/>
    <property type="match status" value="1"/>
</dbReference>
<dbReference type="EMBL" id="MPUH01001487">
    <property type="protein sequence ID" value="OMJ67496.1"/>
    <property type="molecule type" value="Genomic_DNA"/>
</dbReference>
<evidence type="ECO:0000313" key="4">
    <source>
        <dbReference type="EMBL" id="OMJ67496.1"/>
    </source>
</evidence>
<accession>A0A1R2ASM4</accession>
<evidence type="ECO:0000313" key="5">
    <source>
        <dbReference type="Proteomes" id="UP000187209"/>
    </source>
</evidence>
<protein>
    <recommendedName>
        <fullName evidence="3">Mei2-like C-terminal RNA recognition motif domain-containing protein</fullName>
    </recommendedName>
</protein>
<name>A0A1R2ASM4_9CILI</name>
<feature type="domain" description="Mei2-like C-terminal RNA recognition motif" evidence="3">
    <location>
        <begin position="183"/>
        <end position="279"/>
    </location>
</feature>
<evidence type="ECO:0000259" key="3">
    <source>
        <dbReference type="Pfam" id="PF04059"/>
    </source>
</evidence>
<feature type="compositionally biased region" description="Polar residues" evidence="2">
    <location>
        <begin position="122"/>
        <end position="140"/>
    </location>
</feature>
<sequence length="299" mass="34339">MEESHKKRLSVFRTITRDFSPSLGLVDTSHGVPETLSVSKFSLSNISSQQHEGSEFNDGPSFLSERGGKRVPYIEPLSYIPNSKANMPVRALANLEPKSAIEVFHRKAVPSLDAKRNDWSKDTSLNTSGSLSNRSQYLNISTEESSKEENEERGKPKKRPLEEGERGFYIIKLDYIKNGQDKRTTIMIKNIPNKYTQKMLIQAIDRNFTGTYDFLYLPIDFKNRCNVGYAFINFVDYRVIPAFFHEFNAKRWEKFNSEKICALAYGRIQGLQELVQHFQNSSVINQDDNKVKPIILSKH</sequence>
<gene>
    <name evidence="4" type="ORF">SteCoe_35320</name>
</gene>
<dbReference type="PANTHER" id="PTHR23189">
    <property type="entry name" value="RNA RECOGNITION MOTIF-CONTAINING"/>
    <property type="match status" value="1"/>
</dbReference>
<dbReference type="InterPro" id="IPR034454">
    <property type="entry name" value="MEI2-like_RRM3"/>
</dbReference>
<comment type="caution">
    <text evidence="4">The sequence shown here is derived from an EMBL/GenBank/DDBJ whole genome shotgun (WGS) entry which is preliminary data.</text>
</comment>
<dbReference type="AlphaFoldDB" id="A0A1R2ASM4"/>
<dbReference type="SUPFAM" id="SSF54928">
    <property type="entry name" value="RNA-binding domain, RBD"/>
    <property type="match status" value="1"/>
</dbReference>
<dbReference type="GO" id="GO:0003723">
    <property type="term" value="F:RNA binding"/>
    <property type="evidence" value="ECO:0007669"/>
    <property type="project" value="UniProtKB-KW"/>
</dbReference>
<proteinExistence type="predicted"/>
<dbReference type="Pfam" id="PF04059">
    <property type="entry name" value="RRM_2"/>
    <property type="match status" value="1"/>
</dbReference>
<evidence type="ECO:0000256" key="1">
    <source>
        <dbReference type="ARBA" id="ARBA00022884"/>
    </source>
</evidence>
<dbReference type="InterPro" id="IPR035979">
    <property type="entry name" value="RBD_domain_sf"/>
</dbReference>
<keyword evidence="5" id="KW-1185">Reference proteome</keyword>